<reference evidence="2 3" key="1">
    <citation type="journal article" date="2018" name="Microb. Genom.">
        <title>Expanding an expanded genome: long-read sequencing of Trypanosoma cruzi.</title>
        <authorList>
            <person name="Berna L."/>
            <person name="Rodriguez M."/>
            <person name="Chiribao M.L."/>
            <person name="Parodi-Talice A."/>
            <person name="Pita S."/>
            <person name="Rijo G."/>
            <person name="Alvarez-Valin F."/>
            <person name="Robello C."/>
        </authorList>
    </citation>
    <scope>NUCLEOTIDE SEQUENCE [LARGE SCALE GENOMIC DNA]</scope>
    <source>
        <strain evidence="2 3">TCC</strain>
    </source>
</reference>
<accession>A0A2V2VCV9</accession>
<dbReference type="EMBL" id="PRFC01000280">
    <property type="protein sequence ID" value="PWU94337.1"/>
    <property type="molecule type" value="Genomic_DNA"/>
</dbReference>
<dbReference type="VEuPathDB" id="TriTrypDB:ECC02_006689"/>
<evidence type="ECO:0000313" key="3">
    <source>
        <dbReference type="Proteomes" id="UP000246078"/>
    </source>
</evidence>
<evidence type="ECO:0000256" key="1">
    <source>
        <dbReference type="SAM" id="MobiDB-lite"/>
    </source>
</evidence>
<dbReference type="VEuPathDB" id="TriTrypDB:TCSYLVIO_003763"/>
<dbReference type="VEuPathDB" id="TriTrypDB:C3747_280g32"/>
<name>A0A2V2VCV9_TRYCR</name>
<comment type="caution">
    <text evidence="2">The sequence shown here is derived from an EMBL/GenBank/DDBJ whole genome shotgun (WGS) entry which is preliminary data.</text>
</comment>
<protein>
    <submittedName>
        <fullName evidence="2">Uncharacterized protein</fullName>
    </submittedName>
</protein>
<dbReference type="VEuPathDB" id="TriTrypDB:TcCL_NonESM10520"/>
<sequence length="164" mass="18529">MTPSTAAEWSPIVSAQRSRHAGRATPRRGPPPLMKLGGRTDWKERVVLRLAWITASRWSEIAALTLKNFTLEADGTLTLYRSVASKTAKADPHCAPRFVRIRGQDALDTIKLCRTPQENEKLTNLATAKVERALVHWNATAHSTKRVRRGTLLKSWRRTLWTHT</sequence>
<dbReference type="VEuPathDB" id="TriTrypDB:TcG_09215"/>
<dbReference type="AlphaFoldDB" id="A0A2V2VCV9"/>
<dbReference type="VEuPathDB" id="TriTrypDB:C4B63_41g274"/>
<gene>
    <name evidence="2" type="ORF">C3747_280g32</name>
</gene>
<dbReference type="VEuPathDB" id="TriTrypDB:TCDM_13156"/>
<dbReference type="VEuPathDB" id="TriTrypDB:TcYC6_0101510"/>
<feature type="compositionally biased region" description="Basic residues" evidence="1">
    <location>
        <begin position="17"/>
        <end position="26"/>
    </location>
</feature>
<evidence type="ECO:0000313" key="2">
    <source>
        <dbReference type="EMBL" id="PWU94337.1"/>
    </source>
</evidence>
<feature type="region of interest" description="Disordered" evidence="1">
    <location>
        <begin position="1"/>
        <end position="36"/>
    </location>
</feature>
<dbReference type="VEuPathDB" id="TriTrypDB:Tc_MARK_3328"/>
<proteinExistence type="predicted"/>
<dbReference type="VEuPathDB" id="TriTrypDB:TcBrA4_0032740"/>
<dbReference type="Proteomes" id="UP000246078">
    <property type="component" value="Unassembled WGS sequence"/>
</dbReference>
<organism evidence="2 3">
    <name type="scientific">Trypanosoma cruzi</name>
    <dbReference type="NCBI Taxonomy" id="5693"/>
    <lineage>
        <taxon>Eukaryota</taxon>
        <taxon>Discoba</taxon>
        <taxon>Euglenozoa</taxon>
        <taxon>Kinetoplastea</taxon>
        <taxon>Metakinetoplastina</taxon>
        <taxon>Trypanosomatida</taxon>
        <taxon>Trypanosomatidae</taxon>
        <taxon>Trypanosoma</taxon>
        <taxon>Schizotrypanum</taxon>
    </lineage>
</organism>